<evidence type="ECO:0000256" key="1">
    <source>
        <dbReference type="ARBA" id="ARBA00010556"/>
    </source>
</evidence>
<dbReference type="Gene3D" id="2.60.40.1120">
    <property type="entry name" value="Carboxypeptidase-like, regulatory domain"/>
    <property type="match status" value="1"/>
</dbReference>
<feature type="domain" description="Alpha-2-macroglobulin bait region" evidence="2">
    <location>
        <begin position="969"/>
        <end position="1109"/>
    </location>
</feature>
<keyword evidence="5" id="KW-1185">Reference proteome</keyword>
<dbReference type="Pfam" id="PF00207">
    <property type="entry name" value="A2M"/>
    <property type="match status" value="1"/>
</dbReference>
<name>A0A2I7SFK1_9FLAO</name>
<dbReference type="PANTHER" id="PTHR40094">
    <property type="entry name" value="ALPHA-2-MACROGLOBULIN HOMOLOG"/>
    <property type="match status" value="1"/>
</dbReference>
<dbReference type="GO" id="GO:0004866">
    <property type="term" value="F:endopeptidase inhibitor activity"/>
    <property type="evidence" value="ECO:0007669"/>
    <property type="project" value="InterPro"/>
</dbReference>
<dbReference type="InterPro" id="IPR012910">
    <property type="entry name" value="Plug_dom"/>
</dbReference>
<dbReference type="EMBL" id="CP025938">
    <property type="protein sequence ID" value="AUS04675.1"/>
    <property type="molecule type" value="Genomic_DNA"/>
</dbReference>
<dbReference type="Pfam" id="PF01835">
    <property type="entry name" value="MG2"/>
    <property type="match status" value="1"/>
</dbReference>
<protein>
    <submittedName>
        <fullName evidence="4">Alpha-2-macroglobulin</fullName>
    </submittedName>
</protein>
<dbReference type="Pfam" id="PF17973">
    <property type="entry name" value="bMG10"/>
    <property type="match status" value="1"/>
</dbReference>
<dbReference type="Gene3D" id="2.60.40.1930">
    <property type="match status" value="1"/>
</dbReference>
<evidence type="ECO:0000259" key="2">
    <source>
        <dbReference type="SMART" id="SM01359"/>
    </source>
</evidence>
<dbReference type="InterPro" id="IPR001599">
    <property type="entry name" value="Macroglobln_a2"/>
</dbReference>
<dbReference type="RefSeq" id="WP_102994756.1">
    <property type="nucleotide sequence ID" value="NZ_CP025938.1"/>
</dbReference>
<dbReference type="SMART" id="SM01360">
    <property type="entry name" value="A2M"/>
    <property type="match status" value="1"/>
</dbReference>
<dbReference type="OrthoDB" id="9767116at2"/>
<accession>A0A2I7SFK1</accession>
<evidence type="ECO:0000259" key="3">
    <source>
        <dbReference type="SMART" id="SM01360"/>
    </source>
</evidence>
<proteinExistence type="inferred from homology"/>
<dbReference type="InterPro" id="IPR037066">
    <property type="entry name" value="Plug_dom_sf"/>
</dbReference>
<dbReference type="InterPro" id="IPR008969">
    <property type="entry name" value="CarboxyPept-like_regulatory"/>
</dbReference>
<evidence type="ECO:0000313" key="4">
    <source>
        <dbReference type="EMBL" id="AUS04675.1"/>
    </source>
</evidence>
<dbReference type="InterPro" id="IPR002890">
    <property type="entry name" value="MG2"/>
</dbReference>
<dbReference type="InterPro" id="IPR008930">
    <property type="entry name" value="Terpenoid_cyclase/PrenylTrfase"/>
</dbReference>
<dbReference type="InterPro" id="IPR041246">
    <property type="entry name" value="Bact_MG10"/>
</dbReference>
<evidence type="ECO:0000313" key="5">
    <source>
        <dbReference type="Proteomes" id="UP000236592"/>
    </source>
</evidence>
<dbReference type="KEGG" id="taj:C1A40_03930"/>
<dbReference type="InterPro" id="IPR011625">
    <property type="entry name" value="A2M_N_BRD"/>
</dbReference>
<dbReference type="SUPFAM" id="SSF49464">
    <property type="entry name" value="Carboxypeptidase regulatory domain-like"/>
    <property type="match status" value="1"/>
</dbReference>
<dbReference type="Gene3D" id="2.170.130.10">
    <property type="entry name" value="TonB-dependent receptor, plug domain"/>
    <property type="match status" value="1"/>
</dbReference>
<sequence>MRHTLLLIIIILFSHLSKAQNPYTDLWAKVEAFEVQGLPQSALKTLRSIEKKAKKSDNHEQLIKVLLYESKFNLILEEEAQVKIINAFKSEITKSETPTKNILENILAHLYWQYYTQHKHQIYKRSKTSEKVNHEDFRTWDLQTLFNEIHVHYQNALRHADLLKQESLNDYHALIIKKSNSSTYRPTLYDFLSHNALEFYKTDETHITKPSYKFELNDQAYLADAKTFSEIKIASKDSTSLQYNALKIYQSLIKFHLEQHNFQALSDVDIERINFVYNHATFNNKEALKLKALQQASNTITDQESTALYRFEVASILFEESKQYKPQSNEKNRWKAKEALDICNTIITGFPESRAAKKCVVLKSQIETLQLDILSEKVIPIQKPSRLLVTYKNLDRLQFNIYKFTQAQSKTFNDLYRKDQQVHFLKDLEPTETWISKLRNEQDFQTHTTEIIIPKLNNGSYLVVATVKKDEDTFAFNRIQVTDMAVLETESQAYKTIQITNRNHGAPIVNAQVEASYYPNNSRNLETKLYKTDHLGEFKIKKGDNWQRNIKLKVTKDQDTAYFGDYYLNKLYTQQDQENTTYKSFIFTDRSIYRPGQTVYFKAIAMQVNGGKSQVLENTPIRATLYNVNREEVGKLMLTTNDLGSVSGEFILPNNGLTGRYSIRIDEKDGKLPLTSTAFFSVEAYKRPKFETTFEPITETFRVNDSITVKGQALAFSGSQISDAKVVYRVQRKVEYPRFYFYQPIQNSYSSQEITYGESTTDASGHFNIIFKAHPDQSTAPKSLPIFSYEITADVTDINGETHSQTTTVKAGYHALTATMRLANELDKTKANHHIDLVTENLNGSFVPTTGSIKIYKLKAPNTVLRTRPWPAPDYQDIPEGTFRNLFPYESYNEDNDPNQWKKGALVFEKPFDTNDATSLELGQINHWESGQYLITLETKDKFGQVVTDEVKTTLYSDTDKTLADNQLFSITTNKNTYNVNDAALITVASSAKNVSVTLSIEKDKKIIKSEIIKLNNNKKTISIPITKDDVDGFVVHYSFAVFNSFISGTNNISVPYPSTTLNIETVTFRDKIQPGSNETWQFKIKGPQGEKVSTELLASMYDASLDLFKTHTWDFNPINQPTYYSRIYTRGNNSFGTQNFEVYNPNYLTKYPIQEYDKFNWYGFDMHDDKAHARYLNQLRSKHESKYSSSVKKGFVSGTVYDESGAPIPAVNVIIKGTSRGTMTNFDGNFSLKANKGDILEISYIGFDTQDIEIKGKNFFHTYLTSNNDHLDEVVVLGYAPASPPVTEVNSASKITSVDDEADVSNVTGAVISIRGQSSFSNSNKPLYVVDGKIVKDITNLAPEDIISVNIIKANEATAIYGSQASNGVVVVKTKQGLKNIQKVDIRKNLKETAFFFPQLKTDKSGNFSFSFSTPEALTQWKLQLLAHTKNMESATKTLTTVTQKELMVTPNAPRFLREGDQITISSKISNLTVKSITGEAILMLSDALTGADINVNLGNAINSKAFTTKAHGNTEVSWRLNIPKNIQAIDYKVIAKSATFSDGEQNTLPVLSNRILVTETLPMWIKSDTKTFSLDKLKNHAASSSSLKNHKLTLEVTSNPAWYAIQSLPYLMEYPYQCNEQTFSRYYANTLGHFMLQANPKIKAVFEQWKNQDVLISNLEKNDDLKSILLQETPWLLDARSETEQKKRMALLFDLNKMISESQSDLQKLSKNQLESGAWAWFEGGRENRFITQHIISGFAHLKHLNVTSEDPTEMLEKALKYLDSEFIKTYENLKLNNPKVNLEDDHLNPIQLHYLYLRSYFPEIKASDKVEATQAYYLSQIEKHWLNQPLYQKGLMALITFRNNQVKTAQKIMASLEENSITSDEMGMYWKENKSSWHWSQAPIETQALLIEAFLEITKDTNTIDNLKIWLLKNKQTNQWKTTKATTDAVYALLLQGNDWLAVTDMVDVKIGNKTIDPTKLDDITVEAGTGYFKTSWQASEITPDMGQVTLTKKGEGIAWAGLYWQYFEDLDHITSAETSLQLNKKLFLKKNTDFGEEITEITTNTKLKVGDLVRVRIELKSDRNLEFLHMKGMRASGLEPVNVISKYKTQDGLGYYESTQDASTNFFIDYLPKGVYVFEYDLRVNNTGDMSNGITTIQSMYAPEFSSHSDGLRIKIE</sequence>
<dbReference type="SUPFAM" id="SSF56935">
    <property type="entry name" value="Porins"/>
    <property type="match status" value="1"/>
</dbReference>
<dbReference type="Proteomes" id="UP000236592">
    <property type="component" value="Chromosome"/>
</dbReference>
<dbReference type="PANTHER" id="PTHR40094:SF1">
    <property type="entry name" value="UBIQUITIN DOMAIN-CONTAINING PROTEIN"/>
    <property type="match status" value="1"/>
</dbReference>
<feature type="domain" description="Alpha-2-macroglobulin" evidence="3">
    <location>
        <begin position="1394"/>
        <end position="1484"/>
    </location>
</feature>
<dbReference type="SUPFAM" id="SSF48239">
    <property type="entry name" value="Terpenoid cyclases/Protein prenyltransferases"/>
    <property type="match status" value="1"/>
</dbReference>
<dbReference type="Pfam" id="PF07715">
    <property type="entry name" value="Plug"/>
    <property type="match status" value="1"/>
</dbReference>
<comment type="similarity">
    <text evidence="1">Belongs to the protease inhibitor I39 (alpha-2-macroglobulin) family. Bacterial alpha-2-macroglobulin subfamily.</text>
</comment>
<reference evidence="5" key="1">
    <citation type="submission" date="2018-01" db="EMBL/GenBank/DDBJ databases">
        <title>Complete genome of Tamlana sp. UJ94.</title>
        <authorList>
            <person name="Jung J."/>
            <person name="Chung D."/>
            <person name="Bae S.S."/>
            <person name="Baek K."/>
        </authorList>
    </citation>
    <scope>NUCLEOTIDE SEQUENCE [LARGE SCALE GENOMIC DNA]</scope>
    <source>
        <strain evidence="5">UJ94</strain>
    </source>
</reference>
<dbReference type="Pfam" id="PF13715">
    <property type="entry name" value="CarbopepD_reg_2"/>
    <property type="match status" value="1"/>
</dbReference>
<dbReference type="SMART" id="SM01359">
    <property type="entry name" value="A2M_N_2"/>
    <property type="match status" value="1"/>
</dbReference>
<organism evidence="4 5">
    <name type="scientific">Pseudotamlana carrageenivorans</name>
    <dbReference type="NCBI Taxonomy" id="2069432"/>
    <lineage>
        <taxon>Bacteria</taxon>
        <taxon>Pseudomonadati</taxon>
        <taxon>Bacteroidota</taxon>
        <taxon>Flavobacteriia</taxon>
        <taxon>Flavobacteriales</taxon>
        <taxon>Flavobacteriaceae</taxon>
        <taxon>Pseudotamlana</taxon>
    </lineage>
</organism>
<dbReference type="Pfam" id="PF07703">
    <property type="entry name" value="A2M_BRD"/>
    <property type="match status" value="1"/>
</dbReference>
<dbReference type="InterPro" id="IPR051802">
    <property type="entry name" value="YfhM-like"/>
</dbReference>
<gene>
    <name evidence="4" type="ORF">C1A40_03930</name>
</gene>
<dbReference type="Gene3D" id="1.50.10.20">
    <property type="match status" value="1"/>
</dbReference>